<feature type="chain" id="PRO_5030160107" evidence="8">
    <location>
        <begin position="25"/>
        <end position="312"/>
    </location>
</feature>
<comment type="subcellular location">
    <subcellularLocation>
        <location evidence="1">Membrane</location>
        <topology evidence="1">Multi-pass membrane protein</topology>
    </subcellularLocation>
</comment>
<accession>A0A6U3RNP2</accession>
<organism evidence="9">
    <name type="scientific">Ditylum brightwellii</name>
    <dbReference type="NCBI Taxonomy" id="49249"/>
    <lineage>
        <taxon>Eukaryota</taxon>
        <taxon>Sar</taxon>
        <taxon>Stramenopiles</taxon>
        <taxon>Ochrophyta</taxon>
        <taxon>Bacillariophyta</taxon>
        <taxon>Mediophyceae</taxon>
        <taxon>Lithodesmiophycidae</taxon>
        <taxon>Lithodesmiales</taxon>
        <taxon>Lithodesmiaceae</taxon>
        <taxon>Ditylum</taxon>
    </lineage>
</organism>
<feature type="coiled-coil region" evidence="7">
    <location>
        <begin position="82"/>
        <end position="115"/>
    </location>
</feature>
<keyword evidence="3 6" id="KW-0812">Transmembrane</keyword>
<protein>
    <submittedName>
        <fullName evidence="9">Uncharacterized protein</fullName>
    </submittedName>
</protein>
<proteinExistence type="inferred from homology"/>
<feature type="transmembrane region" description="Helical" evidence="6">
    <location>
        <begin position="197"/>
        <end position="216"/>
    </location>
</feature>
<evidence type="ECO:0000256" key="3">
    <source>
        <dbReference type="ARBA" id="ARBA00022692"/>
    </source>
</evidence>
<dbReference type="PANTHER" id="PTHR11266">
    <property type="entry name" value="PEROXISOMAL MEMBRANE PROTEIN 2, PXMP2 MPV17"/>
    <property type="match status" value="1"/>
</dbReference>
<evidence type="ECO:0000256" key="1">
    <source>
        <dbReference type="ARBA" id="ARBA00004141"/>
    </source>
</evidence>
<dbReference type="GO" id="GO:0005737">
    <property type="term" value="C:cytoplasm"/>
    <property type="evidence" value="ECO:0007669"/>
    <property type="project" value="TreeGrafter"/>
</dbReference>
<evidence type="ECO:0000313" key="9">
    <source>
        <dbReference type="EMBL" id="CAD9334671.1"/>
    </source>
</evidence>
<keyword evidence="5 6" id="KW-0472">Membrane</keyword>
<feature type="transmembrane region" description="Helical" evidence="6">
    <location>
        <begin position="262"/>
        <end position="280"/>
    </location>
</feature>
<dbReference type="Pfam" id="PF04117">
    <property type="entry name" value="Mpv17_PMP22"/>
    <property type="match status" value="1"/>
</dbReference>
<keyword evidence="4 6" id="KW-1133">Transmembrane helix</keyword>
<evidence type="ECO:0000256" key="8">
    <source>
        <dbReference type="SAM" id="SignalP"/>
    </source>
</evidence>
<evidence type="ECO:0000256" key="7">
    <source>
        <dbReference type="SAM" id="Coils"/>
    </source>
</evidence>
<dbReference type="EMBL" id="HBGN01021016">
    <property type="protein sequence ID" value="CAD9334671.1"/>
    <property type="molecule type" value="Transcribed_RNA"/>
</dbReference>
<reference evidence="9" key="1">
    <citation type="submission" date="2021-01" db="EMBL/GenBank/DDBJ databases">
        <authorList>
            <person name="Corre E."/>
            <person name="Pelletier E."/>
            <person name="Niang G."/>
            <person name="Scheremetjew M."/>
            <person name="Finn R."/>
            <person name="Kale V."/>
            <person name="Holt S."/>
            <person name="Cochrane G."/>
            <person name="Meng A."/>
            <person name="Brown T."/>
            <person name="Cohen L."/>
        </authorList>
    </citation>
    <scope>NUCLEOTIDE SEQUENCE</scope>
    <source>
        <strain evidence="9">Pop2</strain>
    </source>
</reference>
<dbReference type="AlphaFoldDB" id="A0A6U3RNP2"/>
<keyword evidence="7" id="KW-0175">Coiled coil</keyword>
<evidence type="ECO:0000256" key="6">
    <source>
        <dbReference type="RuleBase" id="RU363053"/>
    </source>
</evidence>
<evidence type="ECO:0000256" key="4">
    <source>
        <dbReference type="ARBA" id="ARBA00022989"/>
    </source>
</evidence>
<dbReference type="GO" id="GO:0016020">
    <property type="term" value="C:membrane"/>
    <property type="evidence" value="ECO:0007669"/>
    <property type="project" value="UniProtKB-SubCell"/>
</dbReference>
<evidence type="ECO:0000256" key="2">
    <source>
        <dbReference type="ARBA" id="ARBA00006824"/>
    </source>
</evidence>
<dbReference type="InterPro" id="IPR007248">
    <property type="entry name" value="Mpv17_PMP22"/>
</dbReference>
<evidence type="ECO:0000256" key="5">
    <source>
        <dbReference type="ARBA" id="ARBA00023136"/>
    </source>
</evidence>
<gene>
    <name evidence="9" type="ORF">DBRI1063_LOCUS13405</name>
</gene>
<comment type="similarity">
    <text evidence="2 6">Belongs to the peroxisomal membrane protein PXMP2/4 family.</text>
</comment>
<feature type="signal peptide" evidence="8">
    <location>
        <begin position="1"/>
        <end position="24"/>
    </location>
</feature>
<dbReference type="PANTHER" id="PTHR11266:SF121">
    <property type="entry name" value="OS09G0315000 PROTEIN"/>
    <property type="match status" value="1"/>
</dbReference>
<feature type="transmembrane region" description="Helical" evidence="6">
    <location>
        <begin position="237"/>
        <end position="256"/>
    </location>
</feature>
<name>A0A6U3RNP2_9STRA</name>
<sequence length="312" mass="35405">MMKIQHKMSFYLLAITGLTKSTMAFQIHSSTAASTRITKPLKQQNTLNMAADISATMELVDTFWSNSPYTAAALTCGFKASAADYVAQKRDFKKRQEALQEELEQEEEAQLLEITLQTEEELYNSNNSNEISTAVVTTEETKEEKATTDLRRNAAFLFYGAIYQGIAQEYIYNHLYPVLFGTDISITSVLIKVSFDLLLQTTLLTLPIAYISKAFIYKYGIQEAFRRYKDDILNHGLLLKYYSLWGPVQCLTFSVIPAHYRITFIACVSFFWLIILSSIASKARNVINEDEEDYDDVEECSLVDGMTCNIDG</sequence>
<keyword evidence="8" id="KW-0732">Signal</keyword>